<dbReference type="InterPro" id="IPR050925">
    <property type="entry name" value="Rhomboid_protease_S54"/>
</dbReference>
<proteinExistence type="inferred from homology"/>
<evidence type="ECO:0000256" key="6">
    <source>
        <dbReference type="ARBA" id="ARBA00023136"/>
    </source>
</evidence>
<comment type="caution">
    <text evidence="9">The sequence shown here is derived from an EMBL/GenBank/DDBJ whole genome shotgun (WGS) entry which is preliminary data.</text>
</comment>
<evidence type="ECO:0000256" key="5">
    <source>
        <dbReference type="ARBA" id="ARBA00022989"/>
    </source>
</evidence>
<dbReference type="InterPro" id="IPR035952">
    <property type="entry name" value="Rhomboid-like_sf"/>
</dbReference>
<dbReference type="GO" id="GO:0004252">
    <property type="term" value="F:serine-type endopeptidase activity"/>
    <property type="evidence" value="ECO:0007669"/>
    <property type="project" value="InterPro"/>
</dbReference>
<feature type="transmembrane region" description="Helical" evidence="7">
    <location>
        <begin position="100"/>
        <end position="119"/>
    </location>
</feature>
<dbReference type="SUPFAM" id="SSF144091">
    <property type="entry name" value="Rhomboid-like"/>
    <property type="match status" value="1"/>
</dbReference>
<accession>A0A838YWY3</accession>
<comment type="similarity">
    <text evidence="2">Belongs to the peptidase S54 family.</text>
</comment>
<comment type="subcellular location">
    <subcellularLocation>
        <location evidence="1">Membrane</location>
        <topology evidence="1">Multi-pass membrane protein</topology>
    </subcellularLocation>
</comment>
<evidence type="ECO:0000313" key="10">
    <source>
        <dbReference type="Proteomes" id="UP000585327"/>
    </source>
</evidence>
<dbReference type="AlphaFoldDB" id="A0A838YWY3"/>
<dbReference type="Proteomes" id="UP000585327">
    <property type="component" value="Unassembled WGS sequence"/>
</dbReference>
<evidence type="ECO:0000256" key="3">
    <source>
        <dbReference type="ARBA" id="ARBA00022692"/>
    </source>
</evidence>
<evidence type="ECO:0000259" key="8">
    <source>
        <dbReference type="Pfam" id="PF01694"/>
    </source>
</evidence>
<keyword evidence="4" id="KW-0378">Hydrolase</keyword>
<keyword evidence="9" id="KW-0645">Protease</keyword>
<evidence type="ECO:0000256" key="4">
    <source>
        <dbReference type="ARBA" id="ARBA00022801"/>
    </source>
</evidence>
<feature type="transmembrane region" description="Helical" evidence="7">
    <location>
        <begin position="157"/>
        <end position="179"/>
    </location>
</feature>
<sequence length="214" mass="24068">MKSFQFNLIIILIASLVTFLSGFGNLISIIEPLSFLKFEISDSYSRYITFSTFENTYLINNEWWRLFAPIFIHFSLIHLVFNCLWVYVLGQQIEKIDGKTLFITLIIFSGICGNYAQFISTGPSLFGGLSGCVYGMFGYTMITEFQKSRIIYGLPPAIYIFMISWLVLGFIGVLSLFGLGNIANFAHLGGLIAGVIMAMVVTIISKDSYLDEKN</sequence>
<gene>
    <name evidence="9" type="ORF">H2021_02205</name>
</gene>
<feature type="domain" description="Peptidase S54 rhomboid" evidence="8">
    <location>
        <begin position="61"/>
        <end position="201"/>
    </location>
</feature>
<organism evidence="9 10">
    <name type="scientific">SAR86 cluster bacterium</name>
    <dbReference type="NCBI Taxonomy" id="2030880"/>
    <lineage>
        <taxon>Bacteria</taxon>
        <taxon>Pseudomonadati</taxon>
        <taxon>Pseudomonadota</taxon>
        <taxon>Gammaproteobacteria</taxon>
        <taxon>SAR86 cluster</taxon>
    </lineage>
</organism>
<keyword evidence="6 7" id="KW-0472">Membrane</keyword>
<feature type="transmembrane region" description="Helical" evidence="7">
    <location>
        <begin position="125"/>
        <end position="145"/>
    </location>
</feature>
<dbReference type="PANTHER" id="PTHR43731">
    <property type="entry name" value="RHOMBOID PROTEASE"/>
    <property type="match status" value="1"/>
</dbReference>
<evidence type="ECO:0000256" key="2">
    <source>
        <dbReference type="ARBA" id="ARBA00009045"/>
    </source>
</evidence>
<dbReference type="Gene3D" id="1.20.1540.10">
    <property type="entry name" value="Rhomboid-like"/>
    <property type="match status" value="1"/>
</dbReference>
<name>A0A838YWY3_9GAMM</name>
<dbReference type="Pfam" id="PF01694">
    <property type="entry name" value="Rhomboid"/>
    <property type="match status" value="1"/>
</dbReference>
<keyword evidence="3 7" id="KW-0812">Transmembrane</keyword>
<feature type="transmembrane region" description="Helical" evidence="7">
    <location>
        <begin position="66"/>
        <end position="88"/>
    </location>
</feature>
<evidence type="ECO:0000256" key="1">
    <source>
        <dbReference type="ARBA" id="ARBA00004141"/>
    </source>
</evidence>
<dbReference type="InterPro" id="IPR022764">
    <property type="entry name" value="Peptidase_S54_rhomboid_dom"/>
</dbReference>
<reference evidence="9 10" key="1">
    <citation type="submission" date="2020-06" db="EMBL/GenBank/DDBJ databases">
        <title>Dysbiosis in marine aquaculture revealed through microbiome analysis: reverse ecology for environmental sustainability.</title>
        <authorList>
            <person name="Haro-Moreno J.M."/>
            <person name="Coutinho F.H."/>
            <person name="Zaragoza-Solas A."/>
            <person name="Picazo A."/>
            <person name="Almagro-Moreno S."/>
            <person name="Lopez-Perez M."/>
        </authorList>
    </citation>
    <scope>NUCLEOTIDE SEQUENCE [LARGE SCALE GENOMIC DNA]</scope>
    <source>
        <strain evidence="9">MCMED-G42</strain>
    </source>
</reference>
<protein>
    <submittedName>
        <fullName evidence="9">Rhomboid family intramembrane serine protease</fullName>
    </submittedName>
</protein>
<dbReference type="GO" id="GO:0006508">
    <property type="term" value="P:proteolysis"/>
    <property type="evidence" value="ECO:0007669"/>
    <property type="project" value="UniProtKB-KW"/>
</dbReference>
<feature type="transmembrane region" description="Helical" evidence="7">
    <location>
        <begin position="7"/>
        <end position="30"/>
    </location>
</feature>
<evidence type="ECO:0000313" key="9">
    <source>
        <dbReference type="EMBL" id="MBA4724008.1"/>
    </source>
</evidence>
<dbReference type="EMBL" id="JACETM010000014">
    <property type="protein sequence ID" value="MBA4724008.1"/>
    <property type="molecule type" value="Genomic_DNA"/>
</dbReference>
<feature type="transmembrane region" description="Helical" evidence="7">
    <location>
        <begin position="185"/>
        <end position="204"/>
    </location>
</feature>
<keyword evidence="5 7" id="KW-1133">Transmembrane helix</keyword>
<dbReference type="PANTHER" id="PTHR43731:SF14">
    <property type="entry name" value="PRESENILIN-ASSOCIATED RHOMBOID-LIKE PROTEIN, MITOCHONDRIAL"/>
    <property type="match status" value="1"/>
</dbReference>
<dbReference type="GO" id="GO:0016020">
    <property type="term" value="C:membrane"/>
    <property type="evidence" value="ECO:0007669"/>
    <property type="project" value="UniProtKB-SubCell"/>
</dbReference>
<evidence type="ECO:0000256" key="7">
    <source>
        <dbReference type="SAM" id="Phobius"/>
    </source>
</evidence>